<evidence type="ECO:0000256" key="1">
    <source>
        <dbReference type="SAM" id="MobiDB-lite"/>
    </source>
</evidence>
<feature type="compositionally biased region" description="Basic and acidic residues" evidence="1">
    <location>
        <begin position="14"/>
        <end position="24"/>
    </location>
</feature>
<reference evidence="2 3" key="1">
    <citation type="journal article" date="2003" name="PLoS Biol.">
        <title>The genome sequence of Caenorhabditis briggsae: a platform for comparative genomics.</title>
        <authorList>
            <person name="Stein L.D."/>
            <person name="Bao Z."/>
            <person name="Blasiar D."/>
            <person name="Blumenthal T."/>
            <person name="Brent M.R."/>
            <person name="Chen N."/>
            <person name="Chinwalla A."/>
            <person name="Clarke L."/>
            <person name="Clee C."/>
            <person name="Coghlan A."/>
            <person name="Coulson A."/>
            <person name="D'Eustachio P."/>
            <person name="Fitch D.H."/>
            <person name="Fulton L.A."/>
            <person name="Fulton R.E."/>
            <person name="Griffiths-Jones S."/>
            <person name="Harris T.W."/>
            <person name="Hillier L.W."/>
            <person name="Kamath R."/>
            <person name="Kuwabara P.E."/>
            <person name="Mardis E.R."/>
            <person name="Marra M.A."/>
            <person name="Miner T.L."/>
            <person name="Minx P."/>
            <person name="Mullikin J.C."/>
            <person name="Plumb R.W."/>
            <person name="Rogers J."/>
            <person name="Schein J.E."/>
            <person name="Sohrmann M."/>
            <person name="Spieth J."/>
            <person name="Stajich J.E."/>
            <person name="Wei C."/>
            <person name="Willey D."/>
            <person name="Wilson R.K."/>
            <person name="Durbin R."/>
            <person name="Waterston R.H."/>
        </authorList>
    </citation>
    <scope>NUCLEOTIDE SEQUENCE [LARGE SCALE GENOMIC DNA]</scope>
    <source>
        <strain evidence="2 3">AF16</strain>
    </source>
</reference>
<organism evidence="2 3">
    <name type="scientific">Caenorhabditis briggsae</name>
    <dbReference type="NCBI Taxonomy" id="6238"/>
    <lineage>
        <taxon>Eukaryota</taxon>
        <taxon>Metazoa</taxon>
        <taxon>Ecdysozoa</taxon>
        <taxon>Nematoda</taxon>
        <taxon>Chromadorea</taxon>
        <taxon>Rhabditida</taxon>
        <taxon>Rhabditina</taxon>
        <taxon>Rhabditomorpha</taxon>
        <taxon>Rhabditoidea</taxon>
        <taxon>Rhabditidae</taxon>
        <taxon>Peloderinae</taxon>
        <taxon>Caenorhabditis</taxon>
    </lineage>
</organism>
<dbReference type="InParanoid" id="B6IGA7"/>
<sequence>MLILVDFKKMSETKKISDMDDTKQQKRRQRKRYPK</sequence>
<feature type="compositionally biased region" description="Basic residues" evidence="1">
    <location>
        <begin position="25"/>
        <end position="35"/>
    </location>
</feature>
<dbReference type="GeneID" id="68917815"/>
<dbReference type="CTD" id="68917815"/>
<protein>
    <submittedName>
        <fullName evidence="2">Protein CBG26335</fullName>
    </submittedName>
</protein>
<accession>B6IGA7</accession>
<evidence type="ECO:0000313" key="3">
    <source>
        <dbReference type="Proteomes" id="UP000008549"/>
    </source>
</evidence>
<dbReference type="HOGENOM" id="CLU_3368959_0_0_1"/>
<name>B6IGA7_CAEBR</name>
<keyword evidence="3" id="KW-1185">Reference proteome</keyword>
<reference evidence="2 3" key="2">
    <citation type="journal article" date="2011" name="PLoS Genet.">
        <title>Caenorhabditis briggsae recombinant inbred line genotypes reveal inter-strain incompatibility and the evolution of recombination.</title>
        <authorList>
            <person name="Ross J.A."/>
            <person name="Koboldt D.C."/>
            <person name="Staisch J.E."/>
            <person name="Chamberlin H.M."/>
            <person name="Gupta B.P."/>
            <person name="Miller R.D."/>
            <person name="Baird S.E."/>
            <person name="Haag E.S."/>
        </authorList>
    </citation>
    <scope>NUCLEOTIDE SEQUENCE [LARGE SCALE GENOMIC DNA]</scope>
    <source>
        <strain evidence="2 3">AF16</strain>
    </source>
</reference>
<dbReference type="AlphaFoldDB" id="B6IGA7"/>
<dbReference type="RefSeq" id="XP_045098504.1">
    <property type="nucleotide sequence ID" value="XM_045235506.1"/>
</dbReference>
<gene>
    <name evidence="2" type="ORF">CBG26335</name>
    <name evidence="2" type="ORF">CBG_26335</name>
</gene>
<dbReference type="KEGG" id="cbr:CBG_26335"/>
<dbReference type="Proteomes" id="UP000008549">
    <property type="component" value="Unassembled WGS sequence"/>
</dbReference>
<dbReference type="EMBL" id="HE600909">
    <property type="protein sequence ID" value="CAR98937.1"/>
    <property type="molecule type" value="Genomic_DNA"/>
</dbReference>
<evidence type="ECO:0000313" key="2">
    <source>
        <dbReference type="EMBL" id="CAR98937.1"/>
    </source>
</evidence>
<proteinExistence type="predicted"/>
<feature type="region of interest" description="Disordered" evidence="1">
    <location>
        <begin position="14"/>
        <end position="35"/>
    </location>
</feature>